<proteinExistence type="predicted"/>
<comment type="caution">
    <text evidence="2">The sequence shown here is derived from an EMBL/GenBank/DDBJ whole genome shotgun (WGS) entry which is preliminary data.</text>
</comment>
<protein>
    <submittedName>
        <fullName evidence="2">Uncharacterized protein</fullName>
    </submittedName>
</protein>
<feature type="region of interest" description="Disordered" evidence="1">
    <location>
        <begin position="181"/>
        <end position="205"/>
    </location>
</feature>
<dbReference type="AlphaFoldDB" id="A0AAD8NPR3"/>
<dbReference type="Proteomes" id="UP001229421">
    <property type="component" value="Unassembled WGS sequence"/>
</dbReference>
<keyword evidence="3" id="KW-1185">Reference proteome</keyword>
<gene>
    <name evidence="2" type="ORF">QVD17_31891</name>
</gene>
<feature type="compositionally biased region" description="Basic and acidic residues" evidence="1">
    <location>
        <begin position="97"/>
        <end position="112"/>
    </location>
</feature>
<evidence type="ECO:0000313" key="3">
    <source>
        <dbReference type="Proteomes" id="UP001229421"/>
    </source>
</evidence>
<evidence type="ECO:0000256" key="1">
    <source>
        <dbReference type="SAM" id="MobiDB-lite"/>
    </source>
</evidence>
<feature type="region of interest" description="Disordered" evidence="1">
    <location>
        <begin position="53"/>
        <end position="146"/>
    </location>
</feature>
<sequence length="346" mass="38289">MVSLIRARFWDLLKMSSQVAGFMKVGSPSFSINTGERNSVSSPLSVTHARAISGERTQRSGHALDASNTAFDRPETQGGLRISVEDETLDGVGKHAGMSEKNPHMDLNHDDDMSGYGPHRRRRASHMDNGPAKDGLGLKSQEDGLQISDPFNLGPTIDMVMRQGKNRNDIQCNSDDIQCRSLPAKEKTRESSSHKVGERKHMKKKIKLPDLNGDLYDLLRFKLSRHLLSRKKKSQKKKGFSSYNSCNSAPVLDDSRVSSVETSNEASIGVDGALSCPRLGGKAPAELDDGQSECQLSDVDLVVRREIEQEIRDTILVNSMVGLDLQNNSRQLEELIRKEGELSDFQ</sequence>
<name>A0AAD8NPR3_TARER</name>
<evidence type="ECO:0000313" key="2">
    <source>
        <dbReference type="EMBL" id="KAK1416103.1"/>
    </source>
</evidence>
<organism evidence="2 3">
    <name type="scientific">Tagetes erecta</name>
    <name type="common">African marigold</name>
    <dbReference type="NCBI Taxonomy" id="13708"/>
    <lineage>
        <taxon>Eukaryota</taxon>
        <taxon>Viridiplantae</taxon>
        <taxon>Streptophyta</taxon>
        <taxon>Embryophyta</taxon>
        <taxon>Tracheophyta</taxon>
        <taxon>Spermatophyta</taxon>
        <taxon>Magnoliopsida</taxon>
        <taxon>eudicotyledons</taxon>
        <taxon>Gunneridae</taxon>
        <taxon>Pentapetalae</taxon>
        <taxon>asterids</taxon>
        <taxon>campanulids</taxon>
        <taxon>Asterales</taxon>
        <taxon>Asteraceae</taxon>
        <taxon>Asteroideae</taxon>
        <taxon>Heliantheae alliance</taxon>
        <taxon>Tageteae</taxon>
        <taxon>Tagetes</taxon>
    </lineage>
</organism>
<accession>A0AAD8NPR3</accession>
<reference evidence="2" key="1">
    <citation type="journal article" date="2023" name="bioRxiv">
        <title>Improved chromosome-level genome assembly for marigold (Tagetes erecta).</title>
        <authorList>
            <person name="Jiang F."/>
            <person name="Yuan L."/>
            <person name="Wang S."/>
            <person name="Wang H."/>
            <person name="Xu D."/>
            <person name="Wang A."/>
            <person name="Fan W."/>
        </authorList>
    </citation>
    <scope>NUCLEOTIDE SEQUENCE</scope>
    <source>
        <strain evidence="2">WSJ</strain>
        <tissue evidence="2">Leaf</tissue>
    </source>
</reference>
<dbReference type="EMBL" id="JAUHHV010000008">
    <property type="protein sequence ID" value="KAK1416103.1"/>
    <property type="molecule type" value="Genomic_DNA"/>
</dbReference>
<feature type="compositionally biased region" description="Basic and acidic residues" evidence="1">
    <location>
        <begin position="183"/>
        <end position="196"/>
    </location>
</feature>